<accession>A0ABY9GSN5</accession>
<name>A0ABY9GSN5_9PSED</name>
<keyword evidence="1" id="KW-0175">Coiled coil</keyword>
<evidence type="ECO:0000313" key="5">
    <source>
        <dbReference type="Proteomes" id="UP001230768"/>
    </source>
</evidence>
<proteinExistence type="predicted"/>
<keyword evidence="2" id="KW-0472">Membrane</keyword>
<dbReference type="InterPro" id="IPR029058">
    <property type="entry name" value="AB_hydrolase_fold"/>
</dbReference>
<organism evidence="4 5">
    <name type="scientific">Pseudomonas wuhanensis</name>
    <dbReference type="NCBI Taxonomy" id="2954098"/>
    <lineage>
        <taxon>Bacteria</taxon>
        <taxon>Pseudomonadati</taxon>
        <taxon>Pseudomonadota</taxon>
        <taxon>Gammaproteobacteria</taxon>
        <taxon>Pseudomonadales</taxon>
        <taxon>Pseudomonadaceae</taxon>
        <taxon>Pseudomonas</taxon>
    </lineage>
</organism>
<feature type="domain" description="Fungal lipase-type" evidence="3">
    <location>
        <begin position="381"/>
        <end position="507"/>
    </location>
</feature>
<dbReference type="PANTHER" id="PTHR45856">
    <property type="entry name" value="ALPHA/BETA-HYDROLASES SUPERFAMILY PROTEIN"/>
    <property type="match status" value="1"/>
</dbReference>
<keyword evidence="5" id="KW-1185">Reference proteome</keyword>
<evidence type="ECO:0000259" key="3">
    <source>
        <dbReference type="Pfam" id="PF01764"/>
    </source>
</evidence>
<keyword evidence="2" id="KW-0812">Transmembrane</keyword>
<dbReference type="RefSeq" id="WP_305424480.1">
    <property type="nucleotide sequence ID" value="NZ_CP117430.1"/>
</dbReference>
<dbReference type="SUPFAM" id="SSF53474">
    <property type="entry name" value="alpha/beta-Hydrolases"/>
    <property type="match status" value="1"/>
</dbReference>
<sequence length="778" mass="86911">MSVESLAASDIPFMKGNIHACPLRGHSTSFQLVDEFGDGKAYSGLTYEVTDYEDTVYTGKLDATGSAKVENHFCGPVLLKLNDEYRGLNDDYSELVRRKHYPLPITELQVRAEKTRFFDKSGVRTLANPAKDLADPDAYYQVEVSELVKYVAHLPPLASRNAPPNTMLHTLFRQPAKTRSFTPQNKDATDGGMGAVITPADIGMFELGFAPPPPKSKGIALLPNKHHVLEVRPMRALRPMLSTGNEFCVLNLYQLSLMSTLSYTDFGQDPNTQPVETDSVTFPLRPSSGNWFGHALPQFDEIWQVDAGQTAKYYPMYEEVPYSKRLELVPFDPQLYPEVNDPELGDAQEHPANVNFLDDRNKVNKTDTQAFICHHDELILVSVRGTSEILADAWLDADAYQVPFEQGDGKVHNGFYRAAKVAYRFVVDYMEKFYSGQKLVITGHSLGGAVALILAEMLRRNKRYQPNIVLYTYGAPRAADSTFIEAAKPLNHHRIVFHNDPVPSVPSTWMNTPSNRVPMYATHGAALALHPVGGLAFFIGGIINFLGDPYGHHGQLRHFMPVVFGEGHSSSILWEPGCSTINDHGCAEALRQIDGLPKRDSFLRQVIDNGHHSMVDSYIPGCWASLRRWQETLEKRRSLVTLTEFQWVSDTLTNVSGQLSALKAKIEKLSRAYANPQRDVQAIRDLEKEVEQISQTKIRLLALHKRTITEADVYGSYADQPEWVQDSLLRWNAHLENIAREQLAMMPSPPEDNEAAIAAITGGHAVGTPFHLDIDSIV</sequence>
<dbReference type="PANTHER" id="PTHR45856:SF24">
    <property type="entry name" value="FUNGAL LIPASE-LIKE DOMAIN-CONTAINING PROTEIN"/>
    <property type="match status" value="1"/>
</dbReference>
<keyword evidence="2" id="KW-1133">Transmembrane helix</keyword>
<evidence type="ECO:0000256" key="2">
    <source>
        <dbReference type="SAM" id="Phobius"/>
    </source>
</evidence>
<dbReference type="CDD" id="cd00519">
    <property type="entry name" value="Lipase_3"/>
    <property type="match status" value="1"/>
</dbReference>
<protein>
    <submittedName>
        <fullName evidence="4">Lipase family protein</fullName>
    </submittedName>
</protein>
<evidence type="ECO:0000313" key="4">
    <source>
        <dbReference type="EMBL" id="WLI18591.1"/>
    </source>
</evidence>
<reference evidence="4 5" key="1">
    <citation type="submission" date="2023-02" db="EMBL/GenBank/DDBJ databases">
        <title>Evolution of Hrp T3SS in non-pathogenic Pseudomonas fluorescens.</title>
        <authorList>
            <person name="Liao K."/>
            <person name="Wei H."/>
            <person name="Gu Y."/>
        </authorList>
    </citation>
    <scope>NUCLEOTIDE SEQUENCE [LARGE SCALE GENOMIC DNA]</scope>
    <source>
        <strain evidence="4 5">FP607</strain>
    </source>
</reference>
<feature type="coiled-coil region" evidence="1">
    <location>
        <begin position="652"/>
        <end position="703"/>
    </location>
</feature>
<dbReference type="InterPro" id="IPR051218">
    <property type="entry name" value="Sec_MonoDiacylglyc_Lipase"/>
</dbReference>
<evidence type="ECO:0000256" key="1">
    <source>
        <dbReference type="SAM" id="Coils"/>
    </source>
</evidence>
<gene>
    <name evidence="4" type="ORF">PSH88_00620</name>
</gene>
<dbReference type="Pfam" id="PF01764">
    <property type="entry name" value="Lipase_3"/>
    <property type="match status" value="1"/>
</dbReference>
<dbReference type="Gene3D" id="3.40.50.1820">
    <property type="entry name" value="alpha/beta hydrolase"/>
    <property type="match status" value="1"/>
</dbReference>
<dbReference type="Proteomes" id="UP001230768">
    <property type="component" value="Chromosome"/>
</dbReference>
<dbReference type="EMBL" id="CP117430">
    <property type="protein sequence ID" value="WLI18591.1"/>
    <property type="molecule type" value="Genomic_DNA"/>
</dbReference>
<feature type="transmembrane region" description="Helical" evidence="2">
    <location>
        <begin position="439"/>
        <end position="458"/>
    </location>
</feature>
<dbReference type="InterPro" id="IPR002921">
    <property type="entry name" value="Fungal_lipase-type"/>
</dbReference>